<sequence length="69" mass="7580">MTPSITYLSPTDIAERRSELLERAGLELDTLRQRGAEYRLSPEQAAVLKDLEDLVFLAGGSPDGACCLR</sequence>
<accession>A0A7Y0LWW4</accession>
<name>A0A7Y0LWW4_CELFI</name>
<organism evidence="1 2">
    <name type="scientific">Cellulomonas fimi</name>
    <dbReference type="NCBI Taxonomy" id="1708"/>
    <lineage>
        <taxon>Bacteria</taxon>
        <taxon>Bacillati</taxon>
        <taxon>Actinomycetota</taxon>
        <taxon>Actinomycetes</taxon>
        <taxon>Micrococcales</taxon>
        <taxon>Cellulomonadaceae</taxon>
        <taxon>Cellulomonas</taxon>
    </lineage>
</organism>
<evidence type="ECO:0000313" key="2">
    <source>
        <dbReference type="Proteomes" id="UP000562124"/>
    </source>
</evidence>
<keyword evidence="2" id="KW-1185">Reference proteome</keyword>
<dbReference type="RefSeq" id="WP_169324106.1">
    <property type="nucleotide sequence ID" value="NZ_JABCJJ010000006.1"/>
</dbReference>
<protein>
    <submittedName>
        <fullName evidence="1">Uncharacterized protein</fullName>
    </submittedName>
</protein>
<proteinExistence type="predicted"/>
<reference evidence="1 2" key="1">
    <citation type="submission" date="2020-04" db="EMBL/GenBank/DDBJ databases">
        <title>Sequencing and Assembly of C. fimi.</title>
        <authorList>
            <person name="Ramsey A.R."/>
        </authorList>
    </citation>
    <scope>NUCLEOTIDE SEQUENCE [LARGE SCALE GENOMIC DNA]</scope>
    <source>
        <strain evidence="1 2">SB</strain>
    </source>
</reference>
<evidence type="ECO:0000313" key="1">
    <source>
        <dbReference type="EMBL" id="NMR19736.1"/>
    </source>
</evidence>
<gene>
    <name evidence="1" type="ORF">HIR71_05790</name>
</gene>
<comment type="caution">
    <text evidence="1">The sequence shown here is derived from an EMBL/GenBank/DDBJ whole genome shotgun (WGS) entry which is preliminary data.</text>
</comment>
<dbReference type="EMBL" id="JABCJJ010000006">
    <property type="protein sequence ID" value="NMR19736.1"/>
    <property type="molecule type" value="Genomic_DNA"/>
</dbReference>
<dbReference type="AlphaFoldDB" id="A0A7Y0LWW4"/>
<dbReference type="Proteomes" id="UP000562124">
    <property type="component" value="Unassembled WGS sequence"/>
</dbReference>